<evidence type="ECO:0000313" key="1">
    <source>
        <dbReference type="EMBL" id="NKC29317.1"/>
    </source>
</evidence>
<name>A0ABX1E1A7_9PROT</name>
<sequence>MTRPVPDFAPVVDAMGQPGQPGALFDALDAAMGQAIGHKLFTILVIHPGAQESQRYYSNMPQEYPVGGRKPITTTPWFQKVLGEGVPYVGYTYADITDVFYDHALIRSLGCESVLNVPVRWNGASIATINLLHAAGWYSEADIATARHFAALAVPGVLQVIAAG</sequence>
<protein>
    <submittedName>
        <fullName evidence="1">GAF domain-containing protein</fullName>
    </submittedName>
</protein>
<dbReference type="Proteomes" id="UP000787635">
    <property type="component" value="Unassembled WGS sequence"/>
</dbReference>
<comment type="caution">
    <text evidence="1">The sequence shown here is derived from an EMBL/GenBank/DDBJ whole genome shotgun (WGS) entry which is preliminary data.</text>
</comment>
<dbReference type="Gene3D" id="3.30.450.40">
    <property type="match status" value="1"/>
</dbReference>
<proteinExistence type="predicted"/>
<keyword evidence="2" id="KW-1185">Reference proteome</keyword>
<accession>A0ABX1E1A7</accession>
<dbReference type="RefSeq" id="WP_168026945.1">
    <property type="nucleotide sequence ID" value="NZ_JAAVNE010000001.1"/>
</dbReference>
<dbReference type="SUPFAM" id="SSF55781">
    <property type="entry name" value="GAF domain-like"/>
    <property type="match status" value="1"/>
</dbReference>
<dbReference type="InterPro" id="IPR029016">
    <property type="entry name" value="GAF-like_dom_sf"/>
</dbReference>
<gene>
    <name evidence="1" type="ORF">HEQ75_00470</name>
</gene>
<reference evidence="1 2" key="1">
    <citation type="submission" date="2020-03" db="EMBL/GenBank/DDBJ databases">
        <title>Roseomonas selenitidurans sp. nov. isolated from urban soil.</title>
        <authorList>
            <person name="Liu H."/>
        </authorList>
    </citation>
    <scope>NUCLEOTIDE SEQUENCE [LARGE SCALE GENOMIC DNA]</scope>
    <source>
        <strain evidence="1 2">BU-1</strain>
    </source>
</reference>
<organism evidence="1 2">
    <name type="scientific">Falsiroseomonas selenitidurans</name>
    <dbReference type="NCBI Taxonomy" id="2716335"/>
    <lineage>
        <taxon>Bacteria</taxon>
        <taxon>Pseudomonadati</taxon>
        <taxon>Pseudomonadota</taxon>
        <taxon>Alphaproteobacteria</taxon>
        <taxon>Acetobacterales</taxon>
        <taxon>Roseomonadaceae</taxon>
        <taxon>Falsiroseomonas</taxon>
    </lineage>
</organism>
<dbReference type="EMBL" id="JAAVNE010000001">
    <property type="protein sequence ID" value="NKC29317.1"/>
    <property type="molecule type" value="Genomic_DNA"/>
</dbReference>
<evidence type="ECO:0000313" key="2">
    <source>
        <dbReference type="Proteomes" id="UP000787635"/>
    </source>
</evidence>